<keyword evidence="3 5" id="KW-0518">Myosin</keyword>
<keyword evidence="5" id="KW-0009">Actin-binding</keyword>
<dbReference type="PANTHER" id="PTHR46049:SF10">
    <property type="entry name" value="MYOSIN VIIA"/>
    <property type="match status" value="1"/>
</dbReference>
<name>A0AAV8ZXV8_9CUCU</name>
<keyword evidence="8" id="KW-1185">Reference proteome</keyword>
<dbReference type="GO" id="GO:0003774">
    <property type="term" value="F:cytoskeletal motor activity"/>
    <property type="evidence" value="ECO:0007669"/>
    <property type="project" value="InterPro"/>
</dbReference>
<dbReference type="PANTHER" id="PTHR46049">
    <property type="entry name" value="AGAP003327-PA"/>
    <property type="match status" value="1"/>
</dbReference>
<dbReference type="Proteomes" id="UP001162156">
    <property type="component" value="Unassembled WGS sequence"/>
</dbReference>
<dbReference type="EMBL" id="JANEYF010000095">
    <property type="protein sequence ID" value="KAJ8972282.1"/>
    <property type="molecule type" value="Genomic_DNA"/>
</dbReference>
<dbReference type="InterPro" id="IPR036961">
    <property type="entry name" value="Kinesin_motor_dom_sf"/>
</dbReference>
<evidence type="ECO:0000256" key="2">
    <source>
        <dbReference type="ARBA" id="ARBA00022840"/>
    </source>
</evidence>
<dbReference type="InterPro" id="IPR051724">
    <property type="entry name" value="Actin_motor_Myosin"/>
</dbReference>
<organism evidence="7 8">
    <name type="scientific">Rhamnusium bicolor</name>
    <dbReference type="NCBI Taxonomy" id="1586634"/>
    <lineage>
        <taxon>Eukaryota</taxon>
        <taxon>Metazoa</taxon>
        <taxon>Ecdysozoa</taxon>
        <taxon>Arthropoda</taxon>
        <taxon>Hexapoda</taxon>
        <taxon>Insecta</taxon>
        <taxon>Pterygota</taxon>
        <taxon>Neoptera</taxon>
        <taxon>Endopterygota</taxon>
        <taxon>Coleoptera</taxon>
        <taxon>Polyphaga</taxon>
        <taxon>Cucujiformia</taxon>
        <taxon>Chrysomeloidea</taxon>
        <taxon>Cerambycidae</taxon>
        <taxon>Lepturinae</taxon>
        <taxon>Rhagiini</taxon>
        <taxon>Rhamnusium</taxon>
    </lineage>
</organism>
<dbReference type="GO" id="GO:0016459">
    <property type="term" value="C:myosin complex"/>
    <property type="evidence" value="ECO:0007669"/>
    <property type="project" value="UniProtKB-KW"/>
</dbReference>
<keyword evidence="4" id="KW-0505">Motor protein</keyword>
<dbReference type="PRINTS" id="PR00193">
    <property type="entry name" value="MYOSINHEAVY"/>
</dbReference>
<evidence type="ECO:0000313" key="7">
    <source>
        <dbReference type="EMBL" id="KAJ8972282.1"/>
    </source>
</evidence>
<dbReference type="GO" id="GO:0003779">
    <property type="term" value="F:actin binding"/>
    <property type="evidence" value="ECO:0007669"/>
    <property type="project" value="UniProtKB-KW"/>
</dbReference>
<protein>
    <recommendedName>
        <fullName evidence="6">Myosin motor domain-containing protein</fullName>
    </recommendedName>
</protein>
<dbReference type="GO" id="GO:0005524">
    <property type="term" value="F:ATP binding"/>
    <property type="evidence" value="ECO:0007669"/>
    <property type="project" value="UniProtKB-KW"/>
</dbReference>
<accession>A0AAV8ZXV8</accession>
<dbReference type="Gene3D" id="3.40.850.10">
    <property type="entry name" value="Kinesin motor domain"/>
    <property type="match status" value="1"/>
</dbReference>
<evidence type="ECO:0000256" key="5">
    <source>
        <dbReference type="PROSITE-ProRule" id="PRU00782"/>
    </source>
</evidence>
<evidence type="ECO:0000256" key="1">
    <source>
        <dbReference type="ARBA" id="ARBA00022741"/>
    </source>
</evidence>
<dbReference type="Pfam" id="PF00063">
    <property type="entry name" value="Myosin_head"/>
    <property type="match status" value="1"/>
</dbReference>
<comment type="caution">
    <text evidence="7">The sequence shown here is derived from an EMBL/GenBank/DDBJ whole genome shotgun (WGS) entry which is preliminary data.</text>
</comment>
<reference evidence="7" key="1">
    <citation type="journal article" date="2023" name="Insect Mol. Biol.">
        <title>Genome sequencing provides insights into the evolution of gene families encoding plant cell wall-degrading enzymes in longhorned beetles.</title>
        <authorList>
            <person name="Shin N.R."/>
            <person name="Okamura Y."/>
            <person name="Kirsch R."/>
            <person name="Pauchet Y."/>
        </authorList>
    </citation>
    <scope>NUCLEOTIDE SEQUENCE</scope>
    <source>
        <strain evidence="7">RBIC_L_NR</strain>
    </source>
</reference>
<dbReference type="SMART" id="SM00242">
    <property type="entry name" value="MYSc"/>
    <property type="match status" value="1"/>
</dbReference>
<gene>
    <name evidence="7" type="ORF">NQ314_000240</name>
</gene>
<dbReference type="SUPFAM" id="SSF52540">
    <property type="entry name" value="P-loop containing nucleoside triphosphate hydrolases"/>
    <property type="match status" value="1"/>
</dbReference>
<evidence type="ECO:0000256" key="3">
    <source>
        <dbReference type="ARBA" id="ARBA00023123"/>
    </source>
</evidence>
<comment type="caution">
    <text evidence="5">Lacks conserved residue(s) required for the propagation of feature annotation.</text>
</comment>
<dbReference type="AlphaFoldDB" id="A0AAV8ZXV8"/>
<evidence type="ECO:0000256" key="4">
    <source>
        <dbReference type="ARBA" id="ARBA00023175"/>
    </source>
</evidence>
<dbReference type="InterPro" id="IPR027417">
    <property type="entry name" value="P-loop_NTPase"/>
</dbReference>
<keyword evidence="1" id="KW-0547">Nucleotide-binding</keyword>
<evidence type="ECO:0000313" key="8">
    <source>
        <dbReference type="Proteomes" id="UP001162156"/>
    </source>
</evidence>
<evidence type="ECO:0000259" key="6">
    <source>
        <dbReference type="PROSITE" id="PS51456"/>
    </source>
</evidence>
<sequence length="131" mass="15164">MIVSKINSIISQPKLQSKGSIGVLDIFGFENFDVNSFEQLCINYANENLQQFFVQHIFKLEQEYYTKEGINWSNIPFIDNQDILDMIGLKPLNLFSLIDEESKFPKGTDFSMLSKLHNQHNKKNTVSKTKI</sequence>
<feature type="domain" description="Myosin motor" evidence="6">
    <location>
        <begin position="1"/>
        <end position="131"/>
    </location>
</feature>
<dbReference type="Gene3D" id="1.20.58.530">
    <property type="match status" value="1"/>
</dbReference>
<dbReference type="PROSITE" id="PS51456">
    <property type="entry name" value="MYOSIN_MOTOR"/>
    <property type="match status" value="1"/>
</dbReference>
<keyword evidence="2" id="KW-0067">ATP-binding</keyword>
<dbReference type="InterPro" id="IPR001609">
    <property type="entry name" value="Myosin_head_motor_dom-like"/>
</dbReference>
<proteinExistence type="inferred from homology"/>
<comment type="similarity">
    <text evidence="5">Belongs to the TRAFAC class myosin-kinesin ATPase superfamily. Myosin family.</text>
</comment>